<accession>A0A7V0Q718</accession>
<dbReference type="Gene3D" id="3.40.50.300">
    <property type="entry name" value="P-loop containing nucleotide triphosphate hydrolases"/>
    <property type="match status" value="1"/>
</dbReference>
<protein>
    <submittedName>
        <fullName evidence="5">Type II/IV secretion system protein</fullName>
    </submittedName>
</protein>
<dbReference type="PANTHER" id="PTHR30258:SF3">
    <property type="entry name" value="SLL1921 PROTEIN"/>
    <property type="match status" value="1"/>
</dbReference>
<dbReference type="Pfam" id="PF00437">
    <property type="entry name" value="T2SSE"/>
    <property type="match status" value="1"/>
</dbReference>
<dbReference type="SUPFAM" id="SSF52540">
    <property type="entry name" value="P-loop containing nucleoside triphosphate hydrolases"/>
    <property type="match status" value="1"/>
</dbReference>
<dbReference type="InterPro" id="IPR001482">
    <property type="entry name" value="T2SS/T4SS_dom"/>
</dbReference>
<reference evidence="5" key="1">
    <citation type="journal article" date="2020" name="mSystems">
        <title>Genome- and Community-Level Interaction Insights into Carbon Utilization and Element Cycling Functions of Hydrothermarchaeota in Hydrothermal Sediment.</title>
        <authorList>
            <person name="Zhou Z."/>
            <person name="Liu Y."/>
            <person name="Xu W."/>
            <person name="Pan J."/>
            <person name="Luo Z.H."/>
            <person name="Li M."/>
        </authorList>
    </citation>
    <scope>NUCLEOTIDE SEQUENCE [LARGE SCALE GENOMIC DNA]</scope>
    <source>
        <strain evidence="5">HyVt-28</strain>
    </source>
</reference>
<name>A0A7V0Q718_UNCW3</name>
<dbReference type="GO" id="GO:0005886">
    <property type="term" value="C:plasma membrane"/>
    <property type="evidence" value="ECO:0007669"/>
    <property type="project" value="TreeGrafter"/>
</dbReference>
<dbReference type="Proteomes" id="UP000886381">
    <property type="component" value="Unassembled WGS sequence"/>
</dbReference>
<sequence>VSTYPTPHGESVVLRILERINILLGLEKLGFSEENLQILRRIIRKPYGIIVACGPTGSGKTTTLYSILMELNSLERNIMTIEDPIEYRLPLIKQAQINERADFTFSKALRSILRHDPDIIMVGEMRDKDTATLAFQAALTGHLVLTTLHANNAAQAIPRLRNLGVDPYLISVGLIGVIAQRLVRKVCDSCKRERTITEEDIARLMLPEELIGVRTYDGKGCEKCFHTGYRGRTGIFEILEITPAVQDLILKEAPPGVIEKAAGYKSMFQDGIEKVKAGITTPEEVIRVTG</sequence>
<keyword evidence="3" id="KW-0067">ATP-binding</keyword>
<evidence type="ECO:0000313" key="5">
    <source>
        <dbReference type="EMBL" id="HDL59960.1"/>
    </source>
</evidence>
<dbReference type="CDD" id="cd01129">
    <property type="entry name" value="PulE-GspE-like"/>
    <property type="match status" value="1"/>
</dbReference>
<evidence type="ECO:0000256" key="3">
    <source>
        <dbReference type="ARBA" id="ARBA00022840"/>
    </source>
</evidence>
<gene>
    <name evidence="5" type="ORF">ENH14_00730</name>
</gene>
<dbReference type="EMBL" id="DRDR01000033">
    <property type="protein sequence ID" value="HDL59960.1"/>
    <property type="molecule type" value="Genomic_DNA"/>
</dbReference>
<dbReference type="FunFam" id="3.40.50.300:FF:000398">
    <property type="entry name" value="Type IV pilus assembly ATPase PilB"/>
    <property type="match status" value="1"/>
</dbReference>
<dbReference type="GO" id="GO:0016887">
    <property type="term" value="F:ATP hydrolysis activity"/>
    <property type="evidence" value="ECO:0007669"/>
    <property type="project" value="TreeGrafter"/>
</dbReference>
<organism evidence="5">
    <name type="scientific">candidate division WOR-3 bacterium</name>
    <dbReference type="NCBI Taxonomy" id="2052148"/>
    <lineage>
        <taxon>Bacteria</taxon>
        <taxon>Bacteria division WOR-3</taxon>
    </lineage>
</organism>
<proteinExistence type="inferred from homology"/>
<dbReference type="PROSITE" id="PS00662">
    <property type="entry name" value="T2SP_E"/>
    <property type="match status" value="1"/>
</dbReference>
<dbReference type="AlphaFoldDB" id="A0A7V0Q718"/>
<dbReference type="GO" id="GO:0005524">
    <property type="term" value="F:ATP binding"/>
    <property type="evidence" value="ECO:0007669"/>
    <property type="project" value="UniProtKB-KW"/>
</dbReference>
<keyword evidence="2" id="KW-0547">Nucleotide-binding</keyword>
<dbReference type="InterPro" id="IPR027417">
    <property type="entry name" value="P-loop_NTPase"/>
</dbReference>
<comment type="similarity">
    <text evidence="1">Belongs to the GSP E family.</text>
</comment>
<feature type="domain" description="Bacterial type II secretion system protein E" evidence="4">
    <location>
        <begin position="113"/>
        <end position="127"/>
    </location>
</feature>
<evidence type="ECO:0000256" key="1">
    <source>
        <dbReference type="ARBA" id="ARBA00006611"/>
    </source>
</evidence>
<evidence type="ECO:0000256" key="2">
    <source>
        <dbReference type="ARBA" id="ARBA00022741"/>
    </source>
</evidence>
<feature type="non-terminal residue" evidence="5">
    <location>
        <position position="1"/>
    </location>
</feature>
<dbReference type="PANTHER" id="PTHR30258">
    <property type="entry name" value="TYPE II SECRETION SYSTEM PROTEIN GSPE-RELATED"/>
    <property type="match status" value="1"/>
</dbReference>
<comment type="caution">
    <text evidence="5">The sequence shown here is derived from an EMBL/GenBank/DDBJ whole genome shotgun (WGS) entry which is preliminary data.</text>
</comment>
<evidence type="ECO:0000259" key="4">
    <source>
        <dbReference type="PROSITE" id="PS00662"/>
    </source>
</evidence>